<name>A0A484G4M6_COLOR</name>
<feature type="domain" description="JmjC" evidence="1">
    <location>
        <begin position="74"/>
        <end position="252"/>
    </location>
</feature>
<dbReference type="PROSITE" id="PS51184">
    <property type="entry name" value="JMJC"/>
    <property type="match status" value="1"/>
</dbReference>
<dbReference type="PANTHER" id="PTHR12461:SF105">
    <property type="entry name" value="HYPOXIA-INDUCIBLE FACTOR 1-ALPHA INHIBITOR"/>
    <property type="match status" value="1"/>
</dbReference>
<dbReference type="InterPro" id="IPR003347">
    <property type="entry name" value="JmjC_dom"/>
</dbReference>
<dbReference type="Pfam" id="PF13621">
    <property type="entry name" value="Cupin_8"/>
    <property type="match status" value="1"/>
</dbReference>
<dbReference type="GO" id="GO:0032259">
    <property type="term" value="P:methylation"/>
    <property type="evidence" value="ECO:0007669"/>
    <property type="project" value="UniProtKB-KW"/>
</dbReference>
<dbReference type="Gene3D" id="2.60.120.650">
    <property type="entry name" value="Cupin"/>
    <property type="match status" value="1"/>
</dbReference>
<keyword evidence="3" id="KW-1185">Reference proteome</keyword>
<dbReference type="SUPFAM" id="SSF51197">
    <property type="entry name" value="Clavaminate synthase-like"/>
    <property type="match status" value="1"/>
</dbReference>
<dbReference type="OrthoDB" id="263283at2759"/>
<organism evidence="2 3">
    <name type="scientific">Colletotrichum orbiculare (strain 104-T / ATCC 96160 / CBS 514.97 / LARS 414 / MAFF 240422)</name>
    <name type="common">Cucumber anthracnose fungus</name>
    <name type="synonym">Colletotrichum lagenarium</name>
    <dbReference type="NCBI Taxonomy" id="1213857"/>
    <lineage>
        <taxon>Eukaryota</taxon>
        <taxon>Fungi</taxon>
        <taxon>Dikarya</taxon>
        <taxon>Ascomycota</taxon>
        <taxon>Pezizomycotina</taxon>
        <taxon>Sordariomycetes</taxon>
        <taxon>Hypocreomycetidae</taxon>
        <taxon>Glomerellales</taxon>
        <taxon>Glomerellaceae</taxon>
        <taxon>Colletotrichum</taxon>
        <taxon>Colletotrichum orbiculare species complex</taxon>
    </lineage>
</organism>
<reference evidence="3" key="2">
    <citation type="journal article" date="2019" name="Mol. Plant Microbe Interact.">
        <title>Genome sequence resources for four phytopathogenic fungi from the Colletotrichum orbiculare species complex.</title>
        <authorList>
            <person name="Gan P."/>
            <person name="Tsushima A."/>
            <person name="Narusaka M."/>
            <person name="Narusaka Y."/>
            <person name="Takano Y."/>
            <person name="Kubo Y."/>
            <person name="Shirasu K."/>
        </authorList>
    </citation>
    <scope>GENOME REANNOTATION</scope>
    <source>
        <strain evidence="3">104-T / ATCC 96160 / CBS 514.97 / LARS 414 / MAFF 240422</strain>
    </source>
</reference>
<dbReference type="Proteomes" id="UP000014480">
    <property type="component" value="Unassembled WGS sequence"/>
</dbReference>
<sequence length="252" mass="27544">MNPQLSEDTGLLVDSMSRFLTWLASDPDPLGAVLAGIVHAASHPDASAPKFSTFSAPLLLLLKASEYNGTHESKVKQLYIAQAQLPDLPPDLRQDLPAPRIVTDVGKGDVYNSSIWLGLEPTYTPLHRDPNPNLFCQLASDKVVRLLPPSSGDRLYKRVQMQIRQSGNSRIRSYEMMEGKERAVLNTAVWGMEVPADIIEARVGPGDALFIPSGWWHSDSRQFPAPLPFAPCYSVARSSDTVFGAVGTCSQS</sequence>
<evidence type="ECO:0000313" key="3">
    <source>
        <dbReference type="Proteomes" id="UP000014480"/>
    </source>
</evidence>
<dbReference type="EMBL" id="AMCV02000002">
    <property type="protein sequence ID" value="TDZ25202.1"/>
    <property type="molecule type" value="Genomic_DNA"/>
</dbReference>
<dbReference type="PANTHER" id="PTHR12461">
    <property type="entry name" value="HYPOXIA-INDUCIBLE FACTOR 1 ALPHA INHIBITOR-RELATED"/>
    <property type="match status" value="1"/>
</dbReference>
<evidence type="ECO:0000259" key="1">
    <source>
        <dbReference type="PROSITE" id="PS51184"/>
    </source>
</evidence>
<dbReference type="GO" id="GO:0008168">
    <property type="term" value="F:methyltransferase activity"/>
    <property type="evidence" value="ECO:0007669"/>
    <property type="project" value="UniProtKB-KW"/>
</dbReference>
<reference evidence="3" key="1">
    <citation type="journal article" date="2013" name="New Phytol.">
        <title>Comparative genomic and transcriptomic analyses reveal the hemibiotrophic stage shift of Colletotrichum fungi.</title>
        <authorList>
            <person name="Gan P."/>
            <person name="Ikeda K."/>
            <person name="Irieda H."/>
            <person name="Narusaka M."/>
            <person name="O'Connell R.J."/>
            <person name="Narusaka Y."/>
            <person name="Takano Y."/>
            <person name="Kubo Y."/>
            <person name="Shirasu K."/>
        </authorList>
    </citation>
    <scope>NUCLEOTIDE SEQUENCE [LARGE SCALE GENOMIC DNA]</scope>
    <source>
        <strain evidence="3">104-T / ATCC 96160 / CBS 514.97 / LARS 414 / MAFF 240422</strain>
    </source>
</reference>
<protein>
    <submittedName>
        <fullName evidence="2">Lysine-specific demethylase 8</fullName>
    </submittedName>
</protein>
<evidence type="ECO:0000313" key="2">
    <source>
        <dbReference type="EMBL" id="TDZ25202.1"/>
    </source>
</evidence>
<dbReference type="AlphaFoldDB" id="A0A484G4M6"/>
<dbReference type="InterPro" id="IPR041667">
    <property type="entry name" value="Cupin_8"/>
</dbReference>
<accession>A0A484G4M6</accession>
<comment type="caution">
    <text evidence="2">The sequence shown here is derived from an EMBL/GenBank/DDBJ whole genome shotgun (WGS) entry which is preliminary data.</text>
</comment>
<proteinExistence type="predicted"/>
<dbReference type="STRING" id="1213857.A0A484G4M6"/>
<gene>
    <name evidence="2" type="primary">kdm8-0</name>
    <name evidence="2" type="ORF">Cob_v001956</name>
</gene>
<dbReference type="SMART" id="SM00558">
    <property type="entry name" value="JmjC"/>
    <property type="match status" value="1"/>
</dbReference>